<dbReference type="InterPro" id="IPR015050">
    <property type="entry name" value="BofC_C"/>
</dbReference>
<keyword evidence="4" id="KW-1185">Reference proteome</keyword>
<protein>
    <recommendedName>
        <fullName evidence="2">Bypass of forespore C C-terminal domain-containing protein</fullName>
    </recommendedName>
</protein>
<dbReference type="EMBL" id="MYFO01000014">
    <property type="protein sequence ID" value="TFE87308.1"/>
    <property type="molecule type" value="Genomic_DNA"/>
</dbReference>
<evidence type="ECO:0000256" key="1">
    <source>
        <dbReference type="SAM" id="SignalP"/>
    </source>
</evidence>
<evidence type="ECO:0000313" key="3">
    <source>
        <dbReference type="EMBL" id="TFE87308.1"/>
    </source>
</evidence>
<feature type="signal peptide" evidence="1">
    <location>
        <begin position="1"/>
        <end position="36"/>
    </location>
</feature>
<dbReference type="InterPro" id="IPR038117">
    <property type="entry name" value="BofC_C_sf"/>
</dbReference>
<organism evidence="3 4">
    <name type="scientific">Paenibacillus athensensis</name>
    <dbReference type="NCBI Taxonomy" id="1967502"/>
    <lineage>
        <taxon>Bacteria</taxon>
        <taxon>Bacillati</taxon>
        <taxon>Bacillota</taxon>
        <taxon>Bacilli</taxon>
        <taxon>Bacillales</taxon>
        <taxon>Paenibacillaceae</taxon>
        <taxon>Paenibacillus</taxon>
    </lineage>
</organism>
<accession>A0A4Y8Q0S9</accession>
<gene>
    <name evidence="3" type="ORF">B5M42_12740</name>
</gene>
<reference evidence="3 4" key="1">
    <citation type="submission" date="2017-03" db="EMBL/GenBank/DDBJ databases">
        <title>Isolation of Levoglucosan Utilizing Bacteria.</title>
        <authorList>
            <person name="Arya A.S."/>
        </authorList>
    </citation>
    <scope>NUCLEOTIDE SEQUENCE [LARGE SCALE GENOMIC DNA]</scope>
    <source>
        <strain evidence="3 4">MEC069</strain>
    </source>
</reference>
<evidence type="ECO:0000259" key="2">
    <source>
        <dbReference type="Pfam" id="PF08955"/>
    </source>
</evidence>
<keyword evidence="1" id="KW-0732">Signal</keyword>
<dbReference type="Proteomes" id="UP000298246">
    <property type="component" value="Unassembled WGS sequence"/>
</dbReference>
<comment type="caution">
    <text evidence="3">The sequence shown here is derived from an EMBL/GenBank/DDBJ whole genome shotgun (WGS) entry which is preliminary data.</text>
</comment>
<sequence length="224" mass="25009">MRSFPFWKQLKKKLMRKRRGWLALAALLLLTTAAWRLTQAGGWPGIDATAVSLGVTAEPQQTEQNARLAQAAELLKGLDGARETYLRKSYVCGEESQRLGLWTAERMLEELGRHPDWTPSLDPGGKVTFTQQIDDLSPSCKDQAVFGIDADGNLSLFSGAPGKDNIIRTFFQLNIRHLESSLPRETVKQLHDGIRISDLAEYNSVLSTFSDYAVEEDKRAMTTP</sequence>
<dbReference type="Pfam" id="PF08955">
    <property type="entry name" value="BofC_C"/>
    <property type="match status" value="1"/>
</dbReference>
<evidence type="ECO:0000313" key="4">
    <source>
        <dbReference type="Proteomes" id="UP000298246"/>
    </source>
</evidence>
<proteinExistence type="predicted"/>
<feature type="chain" id="PRO_5038413948" description="Bypass of forespore C C-terminal domain-containing protein" evidence="1">
    <location>
        <begin position="37"/>
        <end position="224"/>
    </location>
</feature>
<name>A0A4Y8Q0S9_9BACL</name>
<dbReference type="Gene3D" id="3.30.70.1740">
    <property type="entry name" value="Bypass-of-forespore C, C-terminal domain"/>
    <property type="match status" value="1"/>
</dbReference>
<dbReference type="OrthoDB" id="2678751at2"/>
<feature type="domain" description="Bypass of forespore C C-terminal" evidence="2">
    <location>
        <begin position="134"/>
        <end position="210"/>
    </location>
</feature>
<dbReference type="RefSeq" id="WP_134753386.1">
    <property type="nucleotide sequence ID" value="NZ_MYFO02000002.1"/>
</dbReference>
<dbReference type="AlphaFoldDB" id="A0A4Y8Q0S9"/>